<evidence type="ECO:0000256" key="2">
    <source>
        <dbReference type="ARBA" id="ARBA00022801"/>
    </source>
</evidence>
<reference evidence="5" key="2">
    <citation type="submission" date="2023-06" db="EMBL/GenBank/DDBJ databases">
        <authorList>
            <consortium name="Lawrence Berkeley National Laboratory"/>
            <person name="Haridas S."/>
            <person name="Hensen N."/>
            <person name="Bonometti L."/>
            <person name="Westerberg I."/>
            <person name="Brannstrom I.O."/>
            <person name="Guillou S."/>
            <person name="Cros-Aarteil S."/>
            <person name="Calhoun S."/>
            <person name="Kuo A."/>
            <person name="Mondo S."/>
            <person name="Pangilinan J."/>
            <person name="Riley R."/>
            <person name="Labutti K."/>
            <person name="Andreopoulos B."/>
            <person name="Lipzen A."/>
            <person name="Chen C."/>
            <person name="Yanf M."/>
            <person name="Daum C."/>
            <person name="Ng V."/>
            <person name="Clum A."/>
            <person name="Steindorff A."/>
            <person name="Ohm R."/>
            <person name="Martin F."/>
            <person name="Silar P."/>
            <person name="Natvig D."/>
            <person name="Lalanne C."/>
            <person name="Gautier V."/>
            <person name="Ament-Velasquez S.L."/>
            <person name="Kruys A."/>
            <person name="Hutchinson M.I."/>
            <person name="Powell A.J."/>
            <person name="Barry K."/>
            <person name="Miller A.N."/>
            <person name="Grigoriev I.V."/>
            <person name="Debuchy R."/>
            <person name="Gladieux P."/>
            <person name="Thoren M.H."/>
            <person name="Johannesson H."/>
        </authorList>
    </citation>
    <scope>NUCLEOTIDE SEQUENCE</scope>
    <source>
        <strain evidence="5">CBS 118394</strain>
    </source>
</reference>
<dbReference type="Proteomes" id="UP001283341">
    <property type="component" value="Unassembled WGS sequence"/>
</dbReference>
<comment type="similarity">
    <text evidence="1 3">Belongs to the type-B carboxylesterase/lipase family.</text>
</comment>
<dbReference type="InterPro" id="IPR019826">
    <property type="entry name" value="Carboxylesterase_B_AS"/>
</dbReference>
<dbReference type="PANTHER" id="PTHR11559">
    <property type="entry name" value="CARBOXYLESTERASE"/>
    <property type="match status" value="1"/>
</dbReference>
<dbReference type="SUPFAM" id="SSF53474">
    <property type="entry name" value="alpha/beta-Hydrolases"/>
    <property type="match status" value="1"/>
</dbReference>
<accession>A0AAE0HY78</accession>
<dbReference type="InterPro" id="IPR050309">
    <property type="entry name" value="Type-B_Carboxylest/Lipase"/>
</dbReference>
<sequence>MAPPPSEADIATNPGVTLPQGRYVGIKLVDPRRFPKPIEAFHGVPYAQTTAGRNRFRSPQPLPLPSSGKKVVWAREFGDACPGLGGVKKGFSEDCLNANIYRPADVVGSDGLLKDREKKPLLPVIVYVHGGGFNAGNGLERDMASFVAWANAPMVSVNFNYRVGALGFLPSELTAREGLLNLGLRDQQMLLEWVKDNVEAFGGDPENITIMGLSAGAHSVGHHIMYYAQTSKPAPFHKAILESGATTARAVFVPTHPRHLIQFREFLVAAGLEGVPEDEIFDRLREAPVETLVEASHAIWNLYEPSVTWPFQPVIDGPNGWANSSHTGSGEPLIPNLPINSWRKGKHLHIPVMTGFNTNEGTVFIPPDADTNAQFRDFFKALIPAFSEADLDELEKLYPDPVISWRSPPYKTVIPPDKGRQWARLDAAYSHYAYICPVLQTAHFLSTVEDGPNKKPVYVYRFAATGKFGAANHADEAPIVAHDIDVLTREFRVPGLLAVSDAMHGAWARFVVSKTGDINSTDASGGGGTGGINEGAAVVQWPEFKSPFSKDEVEDGKKSKRWLWGDDGDGPSGDTGKIMVFGEGNDERRGAEGQGRLGIPARVEQMTPLMMRTCKFWWARVGLSEGLGRMEEDGKKMKGGLRAKL</sequence>
<comment type="caution">
    <text evidence="5">The sequence shown here is derived from an EMBL/GenBank/DDBJ whole genome shotgun (WGS) entry which is preliminary data.</text>
</comment>
<feature type="domain" description="Carboxylesterase type B" evidence="4">
    <location>
        <begin position="14"/>
        <end position="520"/>
    </location>
</feature>
<evidence type="ECO:0000313" key="6">
    <source>
        <dbReference type="Proteomes" id="UP001283341"/>
    </source>
</evidence>
<dbReference type="Gene3D" id="3.40.50.1820">
    <property type="entry name" value="alpha/beta hydrolase"/>
    <property type="match status" value="1"/>
</dbReference>
<proteinExistence type="inferred from homology"/>
<evidence type="ECO:0000256" key="1">
    <source>
        <dbReference type="ARBA" id="ARBA00005964"/>
    </source>
</evidence>
<keyword evidence="6" id="KW-1185">Reference proteome</keyword>
<organism evidence="5 6">
    <name type="scientific">Apodospora peruviana</name>
    <dbReference type="NCBI Taxonomy" id="516989"/>
    <lineage>
        <taxon>Eukaryota</taxon>
        <taxon>Fungi</taxon>
        <taxon>Dikarya</taxon>
        <taxon>Ascomycota</taxon>
        <taxon>Pezizomycotina</taxon>
        <taxon>Sordariomycetes</taxon>
        <taxon>Sordariomycetidae</taxon>
        <taxon>Sordariales</taxon>
        <taxon>Lasiosphaeriaceae</taxon>
        <taxon>Apodospora</taxon>
    </lineage>
</organism>
<dbReference type="GO" id="GO:0016787">
    <property type="term" value="F:hydrolase activity"/>
    <property type="evidence" value="ECO:0007669"/>
    <property type="project" value="UniProtKB-KW"/>
</dbReference>
<gene>
    <name evidence="5" type="ORF">B0H66DRAFT_605904</name>
</gene>
<evidence type="ECO:0000259" key="4">
    <source>
        <dbReference type="Pfam" id="PF00135"/>
    </source>
</evidence>
<protein>
    <recommendedName>
        <fullName evidence="3">Carboxylic ester hydrolase</fullName>
        <ecNumber evidence="3">3.1.1.-</ecNumber>
    </recommendedName>
</protein>
<dbReference type="EMBL" id="JAUEDM010000006">
    <property type="protein sequence ID" value="KAK3314981.1"/>
    <property type="molecule type" value="Genomic_DNA"/>
</dbReference>
<reference evidence="5" key="1">
    <citation type="journal article" date="2023" name="Mol. Phylogenet. Evol.">
        <title>Genome-scale phylogeny and comparative genomics of the fungal order Sordariales.</title>
        <authorList>
            <person name="Hensen N."/>
            <person name="Bonometti L."/>
            <person name="Westerberg I."/>
            <person name="Brannstrom I.O."/>
            <person name="Guillou S."/>
            <person name="Cros-Aarteil S."/>
            <person name="Calhoun S."/>
            <person name="Haridas S."/>
            <person name="Kuo A."/>
            <person name="Mondo S."/>
            <person name="Pangilinan J."/>
            <person name="Riley R."/>
            <person name="LaButti K."/>
            <person name="Andreopoulos B."/>
            <person name="Lipzen A."/>
            <person name="Chen C."/>
            <person name="Yan M."/>
            <person name="Daum C."/>
            <person name="Ng V."/>
            <person name="Clum A."/>
            <person name="Steindorff A."/>
            <person name="Ohm R.A."/>
            <person name="Martin F."/>
            <person name="Silar P."/>
            <person name="Natvig D.O."/>
            <person name="Lalanne C."/>
            <person name="Gautier V."/>
            <person name="Ament-Velasquez S.L."/>
            <person name="Kruys A."/>
            <person name="Hutchinson M.I."/>
            <person name="Powell A.J."/>
            <person name="Barry K."/>
            <person name="Miller A.N."/>
            <person name="Grigoriev I.V."/>
            <person name="Debuchy R."/>
            <person name="Gladieux P."/>
            <person name="Hiltunen Thoren M."/>
            <person name="Johannesson H."/>
        </authorList>
    </citation>
    <scope>NUCLEOTIDE SEQUENCE</scope>
    <source>
        <strain evidence="5">CBS 118394</strain>
    </source>
</reference>
<dbReference type="AlphaFoldDB" id="A0AAE0HY78"/>
<evidence type="ECO:0000256" key="3">
    <source>
        <dbReference type="RuleBase" id="RU361235"/>
    </source>
</evidence>
<dbReference type="InterPro" id="IPR002018">
    <property type="entry name" value="CarbesteraseB"/>
</dbReference>
<evidence type="ECO:0000313" key="5">
    <source>
        <dbReference type="EMBL" id="KAK3314981.1"/>
    </source>
</evidence>
<dbReference type="Pfam" id="PF00135">
    <property type="entry name" value="COesterase"/>
    <property type="match status" value="1"/>
</dbReference>
<dbReference type="PROSITE" id="PS00122">
    <property type="entry name" value="CARBOXYLESTERASE_B_1"/>
    <property type="match status" value="1"/>
</dbReference>
<dbReference type="InterPro" id="IPR029058">
    <property type="entry name" value="AB_hydrolase_fold"/>
</dbReference>
<name>A0AAE0HY78_9PEZI</name>
<keyword evidence="2 3" id="KW-0378">Hydrolase</keyword>
<dbReference type="EC" id="3.1.1.-" evidence="3"/>